<gene>
    <name evidence="8" type="ORF">IAC56_06025</name>
</gene>
<evidence type="ECO:0000313" key="8">
    <source>
        <dbReference type="EMBL" id="HIU37815.1"/>
    </source>
</evidence>
<feature type="domain" description="Endoribonuclease YicC-like N-terminal" evidence="6">
    <location>
        <begin position="1"/>
        <end position="148"/>
    </location>
</feature>
<dbReference type="EMBL" id="DVMY01000091">
    <property type="protein sequence ID" value="HIU37815.1"/>
    <property type="molecule type" value="Genomic_DNA"/>
</dbReference>
<keyword evidence="4" id="KW-0378">Hydrolase</keyword>
<dbReference type="PANTHER" id="PTHR30636">
    <property type="entry name" value="UPF0701 PROTEIN YICC"/>
    <property type="match status" value="1"/>
</dbReference>
<dbReference type="Pfam" id="PF08340">
    <property type="entry name" value="YicC-like_C"/>
    <property type="match status" value="1"/>
</dbReference>
<evidence type="ECO:0000259" key="6">
    <source>
        <dbReference type="Pfam" id="PF03755"/>
    </source>
</evidence>
<protein>
    <submittedName>
        <fullName evidence="8">YicC family protein</fullName>
    </submittedName>
</protein>
<dbReference type="PANTHER" id="PTHR30636:SF3">
    <property type="entry name" value="UPF0701 PROTEIN YICC"/>
    <property type="match status" value="1"/>
</dbReference>
<dbReference type="GO" id="GO:0004521">
    <property type="term" value="F:RNA endonuclease activity"/>
    <property type="evidence" value="ECO:0007669"/>
    <property type="project" value="InterPro"/>
</dbReference>
<dbReference type="AlphaFoldDB" id="A0A9D1IIZ8"/>
<comment type="similarity">
    <text evidence="5">Belongs to the YicC/YloC family.</text>
</comment>
<comment type="caution">
    <text evidence="8">The sequence shown here is derived from an EMBL/GenBank/DDBJ whole genome shotgun (WGS) entry which is preliminary data.</text>
</comment>
<dbReference type="InterPro" id="IPR013551">
    <property type="entry name" value="YicC-like_C"/>
</dbReference>
<accession>A0A9D1IIZ8</accession>
<keyword evidence="2" id="KW-0540">Nuclease</keyword>
<dbReference type="Proteomes" id="UP000824083">
    <property type="component" value="Unassembled WGS sequence"/>
</dbReference>
<keyword evidence="3" id="KW-0255">Endonuclease</keyword>
<evidence type="ECO:0000256" key="3">
    <source>
        <dbReference type="ARBA" id="ARBA00022759"/>
    </source>
</evidence>
<sequence length="293" mass="33218">MTGFAHKQIETVLGLLAIEIKSVNSRYQEIAIRLPEELRFLEGDIRGVLSKRVTRGKIECRMQWVGEAVHEQTLNKISLSNLLALQEEVFEIRSDVKPLTVSQILSFPGILKPKAVDFELLKAEVLTGLNAALNIWLEARAREGEALAKVIGGYCDRIVETVNALQPKIPEIVSNLQKKLEERLNEVLAKTLVDHSTLSREEVNDRIRQEVIMYAIKIDVDEEMNRLLTHVNEIRRLLTVGGEIGKKLDFMMQELNREANTLGSKAAAIEMTQTSLTLKINIEKMREQVQNLE</sequence>
<reference evidence="8" key="2">
    <citation type="journal article" date="2021" name="PeerJ">
        <title>Extensive microbial diversity within the chicken gut microbiome revealed by metagenomics and culture.</title>
        <authorList>
            <person name="Gilroy R."/>
            <person name="Ravi A."/>
            <person name="Getino M."/>
            <person name="Pursley I."/>
            <person name="Horton D.L."/>
            <person name="Alikhan N.F."/>
            <person name="Baker D."/>
            <person name="Gharbi K."/>
            <person name="Hall N."/>
            <person name="Watson M."/>
            <person name="Adriaenssens E.M."/>
            <person name="Foster-Nyarko E."/>
            <person name="Jarju S."/>
            <person name="Secka A."/>
            <person name="Antonio M."/>
            <person name="Oren A."/>
            <person name="Chaudhuri R.R."/>
            <person name="La Ragione R."/>
            <person name="Hildebrand F."/>
            <person name="Pallen M.J."/>
        </authorList>
    </citation>
    <scope>NUCLEOTIDE SEQUENCE</scope>
    <source>
        <strain evidence="8">7463</strain>
    </source>
</reference>
<feature type="domain" description="Endoribonuclease YicC-like C-terminal" evidence="7">
    <location>
        <begin position="168"/>
        <end position="293"/>
    </location>
</feature>
<evidence type="ECO:0000256" key="5">
    <source>
        <dbReference type="ARBA" id="ARBA00035648"/>
    </source>
</evidence>
<evidence type="ECO:0000259" key="7">
    <source>
        <dbReference type="Pfam" id="PF08340"/>
    </source>
</evidence>
<evidence type="ECO:0000256" key="2">
    <source>
        <dbReference type="ARBA" id="ARBA00022722"/>
    </source>
</evidence>
<name>A0A9D1IIZ8_9BURK</name>
<evidence type="ECO:0000256" key="1">
    <source>
        <dbReference type="ARBA" id="ARBA00001968"/>
    </source>
</evidence>
<dbReference type="InterPro" id="IPR013527">
    <property type="entry name" value="YicC-like_N"/>
</dbReference>
<dbReference type="InterPro" id="IPR005229">
    <property type="entry name" value="YicC/YloC-like"/>
</dbReference>
<evidence type="ECO:0000313" key="9">
    <source>
        <dbReference type="Proteomes" id="UP000824083"/>
    </source>
</evidence>
<reference evidence="8" key="1">
    <citation type="submission" date="2020-10" db="EMBL/GenBank/DDBJ databases">
        <authorList>
            <person name="Gilroy R."/>
        </authorList>
    </citation>
    <scope>NUCLEOTIDE SEQUENCE</scope>
    <source>
        <strain evidence="8">7463</strain>
    </source>
</reference>
<dbReference type="NCBIfam" id="TIGR00255">
    <property type="entry name" value="YicC/YloC family endoribonuclease"/>
    <property type="match status" value="1"/>
</dbReference>
<comment type="cofactor">
    <cofactor evidence="1">
        <name>a divalent metal cation</name>
        <dbReference type="ChEBI" id="CHEBI:60240"/>
    </cofactor>
</comment>
<dbReference type="GO" id="GO:0016787">
    <property type="term" value="F:hydrolase activity"/>
    <property type="evidence" value="ECO:0007669"/>
    <property type="project" value="UniProtKB-KW"/>
</dbReference>
<proteinExistence type="inferred from homology"/>
<organism evidence="8 9">
    <name type="scientific">Candidatus Aphodousia faecigallinarum</name>
    <dbReference type="NCBI Taxonomy" id="2840677"/>
    <lineage>
        <taxon>Bacteria</taxon>
        <taxon>Pseudomonadati</taxon>
        <taxon>Pseudomonadota</taxon>
        <taxon>Betaproteobacteria</taxon>
        <taxon>Burkholderiales</taxon>
        <taxon>Sutterellaceae</taxon>
        <taxon>Sutterellaceae incertae sedis</taxon>
        <taxon>Candidatus Aphodousia</taxon>
    </lineage>
</organism>
<dbReference type="Pfam" id="PF03755">
    <property type="entry name" value="YicC-like_N"/>
    <property type="match status" value="1"/>
</dbReference>
<evidence type="ECO:0000256" key="4">
    <source>
        <dbReference type="ARBA" id="ARBA00022801"/>
    </source>
</evidence>